<evidence type="ECO:0000256" key="5">
    <source>
        <dbReference type="ARBA" id="ARBA00022781"/>
    </source>
</evidence>
<gene>
    <name evidence="10" type="ORF">K457DRAFT_18897</name>
</gene>
<keyword evidence="5" id="KW-0375">Hydrogen ion transport</keyword>
<keyword evidence="6" id="KW-0406">Ion transport</keyword>
<evidence type="ECO:0000256" key="1">
    <source>
        <dbReference type="ARBA" id="ARBA00004325"/>
    </source>
</evidence>
<dbReference type="InterPro" id="IPR006808">
    <property type="entry name" value="ATP_synth_F0_gsu_mt"/>
</dbReference>
<evidence type="ECO:0000256" key="6">
    <source>
        <dbReference type="ARBA" id="ARBA00023065"/>
    </source>
</evidence>
<evidence type="ECO:0000256" key="7">
    <source>
        <dbReference type="ARBA" id="ARBA00023128"/>
    </source>
</evidence>
<keyword evidence="8" id="KW-0472">Membrane</keyword>
<dbReference type="GO" id="GO:0031966">
    <property type="term" value="C:mitochondrial membrane"/>
    <property type="evidence" value="ECO:0007669"/>
    <property type="project" value="UniProtKB-SubCell"/>
</dbReference>
<keyword evidence="7" id="KW-0496">Mitochondrion</keyword>
<dbReference type="OrthoDB" id="437at2759"/>
<dbReference type="GO" id="GO:0045259">
    <property type="term" value="C:proton-transporting ATP synthase complex"/>
    <property type="evidence" value="ECO:0007669"/>
    <property type="project" value="UniProtKB-KW"/>
</dbReference>
<dbReference type="Pfam" id="PF04718">
    <property type="entry name" value="ATP-synt_G"/>
    <property type="match status" value="1"/>
</dbReference>
<sequence>MSSAASKILSTLRGPVLYNAKVAGQVAKQVYIREGMAPPSGAQIETAKDAALKFIWDARQAKTWRNITKTQYFNAGLVAAEAYVFFMVGEIVGRRNLIGYDVKSADSHDHHH</sequence>
<evidence type="ECO:0000256" key="4">
    <source>
        <dbReference type="ARBA" id="ARBA00022547"/>
    </source>
</evidence>
<evidence type="ECO:0000256" key="2">
    <source>
        <dbReference type="ARBA" id="ARBA00005699"/>
    </source>
</evidence>
<dbReference type="EMBL" id="KV442039">
    <property type="protein sequence ID" value="OAQ29704.1"/>
    <property type="molecule type" value="Genomic_DNA"/>
</dbReference>
<keyword evidence="9" id="KW-0066">ATP synthesis</keyword>
<proteinExistence type="inferred from homology"/>
<keyword evidence="3" id="KW-0813">Transport</keyword>
<comment type="subcellular location">
    <subcellularLocation>
        <location evidence="1">Mitochondrion membrane</location>
    </subcellularLocation>
</comment>
<accession>A0A197JZP0</accession>
<evidence type="ECO:0000256" key="9">
    <source>
        <dbReference type="ARBA" id="ARBA00023310"/>
    </source>
</evidence>
<reference evidence="10 11" key="1">
    <citation type="submission" date="2016-05" db="EMBL/GenBank/DDBJ databases">
        <title>Genome sequencing reveals origins of a unique bacterial endosymbiosis in the earliest lineages of terrestrial Fungi.</title>
        <authorList>
            <consortium name="DOE Joint Genome Institute"/>
            <person name="Uehling J."/>
            <person name="Gryganskyi A."/>
            <person name="Hameed K."/>
            <person name="Tschaplinski T."/>
            <person name="Misztal P."/>
            <person name="Wu S."/>
            <person name="Desiro A."/>
            <person name="Vande Pol N."/>
            <person name="Du Z.-Y."/>
            <person name="Zienkiewicz A."/>
            <person name="Zienkiewicz K."/>
            <person name="Morin E."/>
            <person name="Tisserant E."/>
            <person name="Splivallo R."/>
            <person name="Hainaut M."/>
            <person name="Henrissat B."/>
            <person name="Ohm R."/>
            <person name="Kuo A."/>
            <person name="Yan J."/>
            <person name="Lipzen A."/>
            <person name="Nolan M."/>
            <person name="Labutti K."/>
            <person name="Barry K."/>
            <person name="Goldstein A."/>
            <person name="Labbe J."/>
            <person name="Schadt C."/>
            <person name="Tuskan G."/>
            <person name="Grigoriev I."/>
            <person name="Martin F."/>
            <person name="Vilgalys R."/>
            <person name="Bonito G."/>
        </authorList>
    </citation>
    <scope>NUCLEOTIDE SEQUENCE [LARGE SCALE GENOMIC DNA]</scope>
    <source>
        <strain evidence="10 11">AG-77</strain>
    </source>
</reference>
<protein>
    <submittedName>
        <fullName evidence="10">Uncharacterized protein</fullName>
    </submittedName>
</protein>
<name>A0A197JZP0_9FUNG</name>
<keyword evidence="11" id="KW-1185">Reference proteome</keyword>
<evidence type="ECO:0000313" key="11">
    <source>
        <dbReference type="Proteomes" id="UP000078512"/>
    </source>
</evidence>
<dbReference type="AlphaFoldDB" id="A0A197JZP0"/>
<evidence type="ECO:0000313" key="10">
    <source>
        <dbReference type="EMBL" id="OAQ29704.1"/>
    </source>
</evidence>
<organism evidence="10 11">
    <name type="scientific">Linnemannia elongata AG-77</name>
    <dbReference type="NCBI Taxonomy" id="1314771"/>
    <lineage>
        <taxon>Eukaryota</taxon>
        <taxon>Fungi</taxon>
        <taxon>Fungi incertae sedis</taxon>
        <taxon>Mucoromycota</taxon>
        <taxon>Mortierellomycotina</taxon>
        <taxon>Mortierellomycetes</taxon>
        <taxon>Mortierellales</taxon>
        <taxon>Mortierellaceae</taxon>
        <taxon>Linnemannia</taxon>
    </lineage>
</organism>
<evidence type="ECO:0000256" key="3">
    <source>
        <dbReference type="ARBA" id="ARBA00022448"/>
    </source>
</evidence>
<dbReference type="STRING" id="1314771.A0A197JZP0"/>
<comment type="similarity">
    <text evidence="2">Belongs to the ATPase g subunit family.</text>
</comment>
<dbReference type="GO" id="GO:0015078">
    <property type="term" value="F:proton transmembrane transporter activity"/>
    <property type="evidence" value="ECO:0007669"/>
    <property type="project" value="InterPro"/>
</dbReference>
<dbReference type="Proteomes" id="UP000078512">
    <property type="component" value="Unassembled WGS sequence"/>
</dbReference>
<keyword evidence="4" id="KW-0138">CF(0)</keyword>
<dbReference type="GO" id="GO:0015986">
    <property type="term" value="P:proton motive force-driven ATP synthesis"/>
    <property type="evidence" value="ECO:0007669"/>
    <property type="project" value="InterPro"/>
</dbReference>
<evidence type="ECO:0000256" key="8">
    <source>
        <dbReference type="ARBA" id="ARBA00023136"/>
    </source>
</evidence>